<protein>
    <recommendedName>
        <fullName evidence="3">Disease resistance R13L4/SHOC-2-like LRR domain-containing protein</fullName>
    </recommendedName>
</protein>
<dbReference type="EMBL" id="LAZR01022602">
    <property type="protein sequence ID" value="KKL81296.1"/>
    <property type="molecule type" value="Genomic_DNA"/>
</dbReference>
<gene>
    <name evidence="4" type="ORF">LCGC14_1996190</name>
</gene>
<evidence type="ECO:0000256" key="1">
    <source>
        <dbReference type="ARBA" id="ARBA00022614"/>
    </source>
</evidence>
<evidence type="ECO:0000313" key="4">
    <source>
        <dbReference type="EMBL" id="KKL81296.1"/>
    </source>
</evidence>
<dbReference type="PANTHER" id="PTHR16083">
    <property type="entry name" value="LEUCINE RICH REPEAT CONTAINING PROTEIN"/>
    <property type="match status" value="1"/>
</dbReference>
<feature type="non-terminal residue" evidence="4">
    <location>
        <position position="455"/>
    </location>
</feature>
<dbReference type="PANTHER" id="PTHR16083:SF83">
    <property type="entry name" value="LEUCINE-RICH REPEAT-CONTAINING PROTEIN 40"/>
    <property type="match status" value="1"/>
</dbReference>
<evidence type="ECO:0000256" key="2">
    <source>
        <dbReference type="ARBA" id="ARBA00022737"/>
    </source>
</evidence>
<name>A0A0F9FSM5_9ZZZZ</name>
<comment type="caution">
    <text evidence="4">The sequence shown here is derived from an EMBL/GenBank/DDBJ whole genome shotgun (WGS) entry which is preliminary data.</text>
</comment>
<dbReference type="Pfam" id="PF23598">
    <property type="entry name" value="LRR_14"/>
    <property type="match status" value="1"/>
</dbReference>
<dbReference type="SUPFAM" id="SSF52058">
    <property type="entry name" value="L domain-like"/>
    <property type="match status" value="1"/>
</dbReference>
<dbReference type="PROSITE" id="PS51450">
    <property type="entry name" value="LRR"/>
    <property type="match status" value="1"/>
</dbReference>
<dbReference type="Gene3D" id="3.80.10.10">
    <property type="entry name" value="Ribonuclease Inhibitor"/>
    <property type="match status" value="2"/>
</dbReference>
<dbReference type="InterPro" id="IPR032675">
    <property type="entry name" value="LRR_dom_sf"/>
</dbReference>
<evidence type="ECO:0000259" key="3">
    <source>
        <dbReference type="Pfam" id="PF23598"/>
    </source>
</evidence>
<organism evidence="4">
    <name type="scientific">marine sediment metagenome</name>
    <dbReference type="NCBI Taxonomy" id="412755"/>
    <lineage>
        <taxon>unclassified sequences</taxon>
        <taxon>metagenomes</taxon>
        <taxon>ecological metagenomes</taxon>
    </lineage>
</organism>
<sequence>MYEERIREFKVNEYITLKLENGKTNIYVTGKLFKQCKYLLIKIPISDIASFEDIESIDEAAKRLNHSLENNISEYTIPPEVEFWGHSSNLQAWYENGYDLRLLHSNLAFPLLKKLTDVGDPHAKQLFKEELTKRLTGGAYSVMELLVNKNYFKLFNRDELWSVLEDLHNNVFRTYNNYISVKYYFLKKLIEMGDKVAEKFFKDGILKSLSKGFNSIVLYFYEMGYINYISRDEFWRIFGADGMILYEIEQYVKKYEIIAGKKIYKNQLDGFEYFKLHDDILLEYGPMIFTFEGGKITGIGIFGNEKEVSGENPDLCGENMGNLELKRLPDSIGRLISLKSLKLCDIGLKKLPRSMMSLKNLKFLSLTGNPQLKLPDFLWELKSLELLDLSNNNLTTITDSIKKLENISELHLFQNYLKSFPKQSFEKLKNLKFIGIGGKKYLRQLDEETLEWLKK</sequence>
<reference evidence="4" key="1">
    <citation type="journal article" date="2015" name="Nature">
        <title>Complex archaea that bridge the gap between prokaryotes and eukaryotes.</title>
        <authorList>
            <person name="Spang A."/>
            <person name="Saw J.H."/>
            <person name="Jorgensen S.L."/>
            <person name="Zaremba-Niedzwiedzka K."/>
            <person name="Martijn J."/>
            <person name="Lind A.E."/>
            <person name="van Eijk R."/>
            <person name="Schleper C."/>
            <person name="Guy L."/>
            <person name="Ettema T.J."/>
        </authorList>
    </citation>
    <scope>NUCLEOTIDE SEQUENCE</scope>
</reference>
<dbReference type="InterPro" id="IPR055414">
    <property type="entry name" value="LRR_R13L4/SHOC2-like"/>
</dbReference>
<dbReference type="InterPro" id="IPR001611">
    <property type="entry name" value="Leu-rich_rpt"/>
</dbReference>
<dbReference type="SMART" id="SM00369">
    <property type="entry name" value="LRR_TYP"/>
    <property type="match status" value="2"/>
</dbReference>
<proteinExistence type="predicted"/>
<dbReference type="InterPro" id="IPR003591">
    <property type="entry name" value="Leu-rich_rpt_typical-subtyp"/>
</dbReference>
<accession>A0A0F9FSM5</accession>
<keyword evidence="1" id="KW-0433">Leucine-rich repeat</keyword>
<keyword evidence="2" id="KW-0677">Repeat</keyword>
<feature type="domain" description="Disease resistance R13L4/SHOC-2-like LRR" evidence="3">
    <location>
        <begin position="322"/>
        <end position="431"/>
    </location>
</feature>
<dbReference type="AlphaFoldDB" id="A0A0F9FSM5"/>